<accession>A0A0P0YWS7</accession>
<evidence type="ECO:0000313" key="1">
    <source>
        <dbReference type="EMBL" id="BAT25907.1"/>
    </source>
</evidence>
<dbReference type="AlphaFoldDB" id="A0A0P0YWS7"/>
<protein>
    <submittedName>
        <fullName evidence="1">Uncharacterized protein</fullName>
    </submittedName>
</protein>
<reference evidence="1" key="1">
    <citation type="journal article" date="2015" name="Proc. Natl. Acad. Sci. U.S.A.">
        <title>Bacterial clade with the ribosomal RNA operon on a small plasmid rather than the chromosome.</title>
        <authorList>
            <person name="Anda M."/>
            <person name="Ohtsubo Y."/>
            <person name="Okubo T."/>
            <person name="Sugawara M."/>
            <person name="Nagata Y."/>
            <person name="Tsuda M."/>
            <person name="Minamisawa K."/>
            <person name="Mitsui H."/>
        </authorList>
    </citation>
    <scope>NUCLEOTIDE SEQUENCE</scope>
    <source>
        <strain evidence="1">DSM 21988</strain>
    </source>
</reference>
<dbReference type="EMBL" id="LC066370">
    <property type="protein sequence ID" value="BAT25907.1"/>
    <property type="molecule type" value="Genomic_DNA"/>
</dbReference>
<sequence length="88" mass="8759">MPDRYSSFPAAPFGPAGAFFAVTPNDGAELAYLTTGLYIGGAGDVSVADPVTAVPVTFKAVPGGSILPVRTARVLATGTTATFIVGLA</sequence>
<dbReference type="RefSeq" id="WP_060600437.1">
    <property type="nucleotide sequence ID" value="NZ_BBWQ01000001.1"/>
</dbReference>
<organism evidence="1">
    <name type="scientific">Aureimonas altamirensis</name>
    <dbReference type="NCBI Taxonomy" id="370622"/>
    <lineage>
        <taxon>Bacteria</taxon>
        <taxon>Pseudomonadati</taxon>
        <taxon>Pseudomonadota</taxon>
        <taxon>Alphaproteobacteria</taxon>
        <taxon>Hyphomicrobiales</taxon>
        <taxon>Aurantimonadaceae</taxon>
        <taxon>Aureimonas</taxon>
    </lineage>
</organism>
<proteinExistence type="predicted"/>
<name>A0A0P0YWS7_9HYPH</name>